<keyword evidence="3" id="KW-1185">Reference proteome</keyword>
<dbReference type="EMBL" id="SHLD01000001">
    <property type="protein sequence ID" value="RZU76886.1"/>
    <property type="molecule type" value="Genomic_DNA"/>
</dbReference>
<accession>A0A4V2GDR3</accession>
<feature type="compositionally biased region" description="Low complexity" evidence="1">
    <location>
        <begin position="61"/>
        <end position="97"/>
    </location>
</feature>
<evidence type="ECO:0000256" key="1">
    <source>
        <dbReference type="SAM" id="MobiDB-lite"/>
    </source>
</evidence>
<feature type="region of interest" description="Disordered" evidence="1">
    <location>
        <begin position="61"/>
        <end position="105"/>
    </location>
</feature>
<reference evidence="2 3" key="1">
    <citation type="submission" date="2019-02" db="EMBL/GenBank/DDBJ databases">
        <title>Sequencing the genomes of 1000 actinobacteria strains.</title>
        <authorList>
            <person name="Klenk H.-P."/>
        </authorList>
    </citation>
    <scope>NUCLEOTIDE SEQUENCE [LARGE SCALE GENOMIC DNA]</scope>
    <source>
        <strain evidence="2 3">DSM 45612</strain>
    </source>
</reference>
<comment type="caution">
    <text evidence="2">The sequence shown here is derived from an EMBL/GenBank/DDBJ whole genome shotgun (WGS) entry which is preliminary data.</text>
</comment>
<protein>
    <submittedName>
        <fullName evidence="2">Uncharacterized protein</fullName>
    </submittedName>
</protein>
<name>A0A4V2GDR3_9ACTN</name>
<dbReference type="AlphaFoldDB" id="A0A4V2GDR3"/>
<gene>
    <name evidence="2" type="ORF">EV384_5592</name>
</gene>
<organism evidence="2 3">
    <name type="scientific">Micromonospora kangleipakensis</name>
    <dbReference type="NCBI Taxonomy" id="1077942"/>
    <lineage>
        <taxon>Bacteria</taxon>
        <taxon>Bacillati</taxon>
        <taxon>Actinomycetota</taxon>
        <taxon>Actinomycetes</taxon>
        <taxon>Micromonosporales</taxon>
        <taxon>Micromonosporaceae</taxon>
        <taxon>Micromonospora</taxon>
    </lineage>
</organism>
<proteinExistence type="predicted"/>
<dbReference type="Proteomes" id="UP000294114">
    <property type="component" value="Unassembled WGS sequence"/>
</dbReference>
<evidence type="ECO:0000313" key="3">
    <source>
        <dbReference type="Proteomes" id="UP000294114"/>
    </source>
</evidence>
<feature type="region of interest" description="Disordered" evidence="1">
    <location>
        <begin position="1"/>
        <end position="22"/>
    </location>
</feature>
<sequence>MDGAALDAYRVTGRARPPSYHGGVRGAAVRNVRRMTAHRRAAQLALLTAVLLAGCSSGTGSASETATASATGAPTGAAPPSSAAPASPAAAPATTGAQVPAERSALPDGVYRTQLTIDHAKQLGLDDPGNAGTWTLTVKAGTFKLECVPTSTPGVECGNKDPRLPAVVEVGTLRGTGNTVWFVHDQELLVKLSGCVPDSQKSEGCGTQDPYHFDWKRAGNGLQFNNYVGFGGAAGFPELSTWTVQPWTRIA</sequence>
<evidence type="ECO:0000313" key="2">
    <source>
        <dbReference type="EMBL" id="RZU76886.1"/>
    </source>
</evidence>